<keyword evidence="3" id="KW-0547">Nucleotide-binding</keyword>
<dbReference type="PANTHER" id="PTHR43566:SF2">
    <property type="entry name" value="DUF4143 DOMAIN-CONTAINING PROTEIN"/>
    <property type="match status" value="1"/>
</dbReference>
<evidence type="ECO:0000313" key="4">
    <source>
        <dbReference type="Proteomes" id="UP001299283"/>
    </source>
</evidence>
<keyword evidence="3" id="KW-0067">ATP-binding</keyword>
<dbReference type="GO" id="GO:0005524">
    <property type="term" value="F:ATP binding"/>
    <property type="evidence" value="ECO:0007669"/>
    <property type="project" value="UniProtKB-KW"/>
</dbReference>
<gene>
    <name evidence="3" type="ORF">K5L39_17685</name>
</gene>
<dbReference type="EMBL" id="JAYJJQ010000019">
    <property type="protein sequence ID" value="MEB3071019.1"/>
    <property type="molecule type" value="Genomic_DNA"/>
</dbReference>
<comment type="caution">
    <text evidence="3">The sequence shown here is derived from an EMBL/GenBank/DDBJ whole genome shotgun (WGS) entry which is preliminary data.</text>
</comment>
<keyword evidence="4" id="KW-1185">Reference proteome</keyword>
<evidence type="ECO:0000259" key="2">
    <source>
        <dbReference type="Pfam" id="PF13635"/>
    </source>
</evidence>
<dbReference type="RefSeq" id="WP_225397334.1">
    <property type="nucleotide sequence ID" value="NZ_JAYJJQ010000019.1"/>
</dbReference>
<dbReference type="PANTHER" id="PTHR43566">
    <property type="entry name" value="CONSERVED PROTEIN"/>
    <property type="match status" value="1"/>
</dbReference>
<proteinExistence type="predicted"/>
<organism evidence="3 4">
    <name type="scientific">[Mycobacterium] vasticus</name>
    <dbReference type="NCBI Taxonomy" id="2875777"/>
    <lineage>
        <taxon>Bacteria</taxon>
        <taxon>Bacillati</taxon>
        <taxon>Actinomycetota</taxon>
        <taxon>Actinomycetes</taxon>
        <taxon>Mycobacteriales</taxon>
        <taxon>Mycobacteriaceae</taxon>
        <taxon>Mycolicibacter</taxon>
    </lineage>
</organism>
<dbReference type="Proteomes" id="UP001299283">
    <property type="component" value="Unassembled WGS sequence"/>
</dbReference>
<feature type="domain" description="AAA" evidence="1">
    <location>
        <begin position="22"/>
        <end position="141"/>
    </location>
</feature>
<protein>
    <submittedName>
        <fullName evidence="3">ATP-binding protein</fullName>
    </submittedName>
</protein>
<dbReference type="Pfam" id="PF13173">
    <property type="entry name" value="AAA_14"/>
    <property type="match status" value="1"/>
</dbReference>
<sequence>MDVPFRVARNLRPSVEEALADTRIVVVQGARQVGKSTLAAEITRHRGGRLVTLDDDLTRTAAATDPHSFVRQFPDGLLTIDEVQRVPELVLALKATVDADQRPGRHLLTGSANLLQLPATEDSLAGRAESLDLFGFSQGELAGVTETFIDRLLAGDLFLGHRSDLTRHDYLTRACTGGYPEAVNRTSARRRNAWLDNYVDRIVKRDASDVSNLHRIADLPRLIRLLAARSTSELNVSSLAAAAEIPVRTLPPYLDLLETLYLIDRVPAWSTNLSKRVVDRPKVLLLDSGLAARLVNVSPTGAGPNANPDVAGSIIETFVISEIRRQLGWSELTPRLFHYRDRDGAEVDLILETADGRIAAIEIKSAATLRGKDTRWITRLRDTVGTRFIGGLILHTGPQAQLFGDRLAAIPIDVLWTPRG</sequence>
<accession>A0ABU5Z0U3</accession>
<evidence type="ECO:0000259" key="1">
    <source>
        <dbReference type="Pfam" id="PF13173"/>
    </source>
</evidence>
<dbReference type="InterPro" id="IPR025420">
    <property type="entry name" value="DUF4143"/>
</dbReference>
<name>A0ABU5Z0U3_9MYCO</name>
<dbReference type="InterPro" id="IPR041682">
    <property type="entry name" value="AAA_14"/>
</dbReference>
<dbReference type="SUPFAM" id="SSF52540">
    <property type="entry name" value="P-loop containing nucleoside triphosphate hydrolases"/>
    <property type="match status" value="1"/>
</dbReference>
<reference evidence="3 4" key="1">
    <citation type="submission" date="2023-12" db="EMBL/GenBank/DDBJ databases">
        <title>Description of new species of Mycobacterium terrae complex isolated from sewage at the Sao Paulo Zoological Park Foundation in Brazil.</title>
        <authorList>
            <person name="Romagnoli C.L."/>
            <person name="Conceicao E.C."/>
            <person name="Machado E."/>
            <person name="Barreto L.B.P.F."/>
            <person name="Sharma A."/>
            <person name="Silva N.M."/>
            <person name="Marques L.E."/>
            <person name="Juliana M.A."/>
            <person name="Lourenco M.C.S."/>
            <person name="Digiampietri L.A."/>
            <person name="Suffys P.N."/>
            <person name="Viana-Niero C."/>
        </authorList>
    </citation>
    <scope>NUCLEOTIDE SEQUENCE [LARGE SCALE GENOMIC DNA]</scope>
    <source>
        <strain evidence="3 4">MYC017</strain>
    </source>
</reference>
<feature type="domain" description="DUF4143" evidence="2">
    <location>
        <begin position="204"/>
        <end position="365"/>
    </location>
</feature>
<dbReference type="Pfam" id="PF13635">
    <property type="entry name" value="DUF4143"/>
    <property type="match status" value="1"/>
</dbReference>
<dbReference type="InterPro" id="IPR027417">
    <property type="entry name" value="P-loop_NTPase"/>
</dbReference>
<evidence type="ECO:0000313" key="3">
    <source>
        <dbReference type="EMBL" id="MEB3071019.1"/>
    </source>
</evidence>